<keyword evidence="1" id="KW-1133">Transmembrane helix</keyword>
<dbReference type="PRINTS" id="PR00081">
    <property type="entry name" value="GDHRDH"/>
</dbReference>
<proteinExistence type="predicted"/>
<gene>
    <name evidence="3" type="ORF">GGX14DRAFT_571308</name>
</gene>
<dbReference type="Pfam" id="PF00106">
    <property type="entry name" value="adh_short"/>
    <property type="match status" value="1"/>
</dbReference>
<dbReference type="PANTHER" id="PTHR43550">
    <property type="entry name" value="3-KETODIHYDROSPHINGOSINE REDUCTASE"/>
    <property type="match status" value="1"/>
</dbReference>
<evidence type="ECO:0000256" key="2">
    <source>
        <dbReference type="SAM" id="SignalP"/>
    </source>
</evidence>
<reference evidence="3" key="1">
    <citation type="submission" date="2023-03" db="EMBL/GenBank/DDBJ databases">
        <title>Massive genome expansion in bonnet fungi (Mycena s.s.) driven by repeated elements and novel gene families across ecological guilds.</title>
        <authorList>
            <consortium name="Lawrence Berkeley National Laboratory"/>
            <person name="Harder C.B."/>
            <person name="Miyauchi S."/>
            <person name="Viragh M."/>
            <person name="Kuo A."/>
            <person name="Thoen E."/>
            <person name="Andreopoulos B."/>
            <person name="Lu D."/>
            <person name="Skrede I."/>
            <person name="Drula E."/>
            <person name="Henrissat B."/>
            <person name="Morin E."/>
            <person name="Kohler A."/>
            <person name="Barry K."/>
            <person name="LaButti K."/>
            <person name="Morin E."/>
            <person name="Salamov A."/>
            <person name="Lipzen A."/>
            <person name="Mereny Z."/>
            <person name="Hegedus B."/>
            <person name="Baldrian P."/>
            <person name="Stursova M."/>
            <person name="Weitz H."/>
            <person name="Taylor A."/>
            <person name="Grigoriev I.V."/>
            <person name="Nagy L.G."/>
            <person name="Martin F."/>
            <person name="Kauserud H."/>
        </authorList>
    </citation>
    <scope>NUCLEOTIDE SEQUENCE</scope>
    <source>
        <strain evidence="3">9144</strain>
    </source>
</reference>
<dbReference type="InterPro" id="IPR036291">
    <property type="entry name" value="NAD(P)-bd_dom_sf"/>
</dbReference>
<protein>
    <submittedName>
        <fullName evidence="3">Oxidoreductase</fullName>
    </submittedName>
</protein>
<dbReference type="GO" id="GO:0030148">
    <property type="term" value="P:sphingolipid biosynthetic process"/>
    <property type="evidence" value="ECO:0007669"/>
    <property type="project" value="TreeGrafter"/>
</dbReference>
<keyword evidence="4" id="KW-1185">Reference proteome</keyword>
<dbReference type="InterPro" id="IPR002347">
    <property type="entry name" value="SDR_fam"/>
</dbReference>
<evidence type="ECO:0000313" key="4">
    <source>
        <dbReference type="Proteomes" id="UP001219525"/>
    </source>
</evidence>
<feature type="signal peptide" evidence="2">
    <location>
        <begin position="1"/>
        <end position="27"/>
    </location>
</feature>
<accession>A0AAD6Y6C8</accession>
<dbReference type="PANTHER" id="PTHR43550:SF3">
    <property type="entry name" value="3-KETODIHYDROSPHINGOSINE REDUCTASE"/>
    <property type="match status" value="1"/>
</dbReference>
<comment type="caution">
    <text evidence="3">The sequence shown here is derived from an EMBL/GenBank/DDBJ whole genome shotgun (WGS) entry which is preliminary data.</text>
</comment>
<evidence type="ECO:0000256" key="1">
    <source>
        <dbReference type="SAM" id="Phobius"/>
    </source>
</evidence>
<dbReference type="AlphaFoldDB" id="A0AAD6Y6C8"/>
<keyword evidence="2" id="KW-0732">Signal</keyword>
<organism evidence="3 4">
    <name type="scientific">Mycena pura</name>
    <dbReference type="NCBI Taxonomy" id="153505"/>
    <lineage>
        <taxon>Eukaryota</taxon>
        <taxon>Fungi</taxon>
        <taxon>Dikarya</taxon>
        <taxon>Basidiomycota</taxon>
        <taxon>Agaricomycotina</taxon>
        <taxon>Agaricomycetes</taxon>
        <taxon>Agaricomycetidae</taxon>
        <taxon>Agaricales</taxon>
        <taxon>Marasmiineae</taxon>
        <taxon>Mycenaceae</taxon>
        <taxon>Mycena</taxon>
    </lineage>
</organism>
<keyword evidence="1" id="KW-0812">Transmembrane</keyword>
<dbReference type="Proteomes" id="UP001219525">
    <property type="component" value="Unassembled WGS sequence"/>
</dbReference>
<dbReference type="GO" id="GO:0047560">
    <property type="term" value="F:3-dehydrosphinganine reductase activity"/>
    <property type="evidence" value="ECO:0007669"/>
    <property type="project" value="TreeGrafter"/>
</dbReference>
<dbReference type="GO" id="GO:0005789">
    <property type="term" value="C:endoplasmic reticulum membrane"/>
    <property type="evidence" value="ECO:0007669"/>
    <property type="project" value="TreeGrafter"/>
</dbReference>
<name>A0AAD6Y6C8_9AGAR</name>
<dbReference type="GO" id="GO:0006666">
    <property type="term" value="P:3-keto-sphinganine metabolic process"/>
    <property type="evidence" value="ECO:0007669"/>
    <property type="project" value="TreeGrafter"/>
</dbReference>
<dbReference type="EMBL" id="JARJCW010000058">
    <property type="protein sequence ID" value="KAJ7201661.1"/>
    <property type="molecule type" value="Genomic_DNA"/>
</dbReference>
<evidence type="ECO:0000313" key="3">
    <source>
        <dbReference type="EMBL" id="KAJ7201661.1"/>
    </source>
</evidence>
<feature type="chain" id="PRO_5041968919" evidence="2">
    <location>
        <begin position="28"/>
        <end position="311"/>
    </location>
</feature>
<dbReference type="Gene3D" id="3.40.50.720">
    <property type="entry name" value="NAD(P)-binding Rossmann-like Domain"/>
    <property type="match status" value="1"/>
</dbReference>
<dbReference type="SUPFAM" id="SSF51735">
    <property type="entry name" value="NAD(P)-binding Rossmann-fold domains"/>
    <property type="match status" value="1"/>
</dbReference>
<feature type="transmembrane region" description="Helical" evidence="1">
    <location>
        <begin position="141"/>
        <end position="159"/>
    </location>
</feature>
<keyword evidence="1" id="KW-0472">Membrane</keyword>
<sequence>MASQHTYITGGSSGLGLALSLILTSQGAHVSIVGCRQEVLDKALEAMEKCRKYPNQILAGYAFDLSTAEGSASVLDAVCKPHDDHSPDAIFTCAGTQKPMFFMDMTENDMAEGMVQGYWIQAWTVMLAAKKMVREGSKGKIILVSSTLGYMSFLGWASYAPAKHALRGLADTLQSEFMLYDNLDVHIFFPPAMFTPGFDQENTTKPRIVREIESTDDGVTPEAAAQALLHGIKKGHAHITADMITTLFRASTRGVTPRHNALLDIVYDIAAMICHAKQIIRPIWRWGVDKRVRAHRAEHRQHLQDTGFFTP</sequence>